<dbReference type="Proteomes" id="UP000011669">
    <property type="component" value="Unassembled WGS sequence"/>
</dbReference>
<accession>M0MMQ8</accession>
<dbReference type="OrthoDB" id="317492at2157"/>
<dbReference type="InterPro" id="IPR008979">
    <property type="entry name" value="Galactose-bd-like_sf"/>
</dbReference>
<proteinExistence type="predicted"/>
<evidence type="ECO:0000313" key="1">
    <source>
        <dbReference type="EMBL" id="EMA46956.1"/>
    </source>
</evidence>
<reference evidence="1 2" key="1">
    <citation type="journal article" date="2014" name="PLoS Genet.">
        <title>Phylogenetically driven sequencing of extremely halophilic archaea reveals strategies for static and dynamic osmo-response.</title>
        <authorList>
            <person name="Becker E.A."/>
            <person name="Seitzer P.M."/>
            <person name="Tritt A."/>
            <person name="Larsen D."/>
            <person name="Krusor M."/>
            <person name="Yao A.I."/>
            <person name="Wu D."/>
            <person name="Madern D."/>
            <person name="Eisen J.A."/>
            <person name="Darling A.E."/>
            <person name="Facciotti M.T."/>
        </authorList>
    </citation>
    <scope>NUCLEOTIDE SEQUENCE [LARGE SCALE GENOMIC DNA]</scope>
    <source>
        <strain evidence="1 2">DSM 5350</strain>
    </source>
</reference>
<dbReference type="SUPFAM" id="SSF49785">
    <property type="entry name" value="Galactose-binding domain-like"/>
    <property type="match status" value="1"/>
</dbReference>
<dbReference type="STRING" id="1227455.C449_02949"/>
<dbReference type="EMBL" id="AOMD01000011">
    <property type="protein sequence ID" value="EMA46956.1"/>
    <property type="molecule type" value="Genomic_DNA"/>
</dbReference>
<dbReference type="PATRIC" id="fig|1227455.4.peg.601"/>
<dbReference type="InterPro" id="IPR055807">
    <property type="entry name" value="DUF7383"/>
</dbReference>
<protein>
    <submittedName>
        <fullName evidence="1">Uncharacterized protein</fullName>
    </submittedName>
</protein>
<sequence length="132" mass="14745">MDQPTRANYALLTVQEHLGDSADGLDVSWAEFVGNHRSSEFEFTVPTEPVIDPYLELQIFDISAYDHEILVNGDALTGFDIPPADGWQYWMDPITGADLVEGTNTLRFVRDASTGDDFVIGTVTIHWKEPVE</sequence>
<name>M0MMQ8_9EURY</name>
<dbReference type="AlphaFoldDB" id="M0MMQ8"/>
<keyword evidence="2" id="KW-1185">Reference proteome</keyword>
<comment type="caution">
    <text evidence="1">The sequence shown here is derived from an EMBL/GenBank/DDBJ whole genome shotgun (WGS) entry which is preliminary data.</text>
</comment>
<dbReference type="RefSeq" id="WP_006076412.1">
    <property type="nucleotide sequence ID" value="NZ_AOMD01000011.1"/>
</dbReference>
<dbReference type="Pfam" id="PF24108">
    <property type="entry name" value="DUF7383"/>
    <property type="match status" value="1"/>
</dbReference>
<organism evidence="1 2">
    <name type="scientific">Halococcus saccharolyticus DSM 5350</name>
    <dbReference type="NCBI Taxonomy" id="1227455"/>
    <lineage>
        <taxon>Archaea</taxon>
        <taxon>Methanobacteriati</taxon>
        <taxon>Methanobacteriota</taxon>
        <taxon>Stenosarchaea group</taxon>
        <taxon>Halobacteria</taxon>
        <taxon>Halobacteriales</taxon>
        <taxon>Halococcaceae</taxon>
        <taxon>Halococcus</taxon>
    </lineage>
</organism>
<gene>
    <name evidence="1" type="ORF">C449_02949</name>
</gene>
<dbReference type="Gene3D" id="2.60.120.260">
    <property type="entry name" value="Galactose-binding domain-like"/>
    <property type="match status" value="1"/>
</dbReference>
<dbReference type="InParanoid" id="M0MMQ8"/>
<evidence type="ECO:0000313" key="2">
    <source>
        <dbReference type="Proteomes" id="UP000011669"/>
    </source>
</evidence>